<reference evidence="1" key="2">
    <citation type="submission" date="2025-09" db="UniProtKB">
        <authorList>
            <consortium name="Ensembl"/>
        </authorList>
    </citation>
    <scope>IDENTIFICATION</scope>
</reference>
<evidence type="ECO:0000313" key="2">
    <source>
        <dbReference type="Proteomes" id="UP000694416"/>
    </source>
</evidence>
<name>A0A8C9H3A5_9PRIM</name>
<evidence type="ECO:0000313" key="1">
    <source>
        <dbReference type="Ensembl" id="ENSPTEP00000012685.1"/>
    </source>
</evidence>
<accession>A0A8C9H3A5</accession>
<proteinExistence type="predicted"/>
<reference evidence="1" key="1">
    <citation type="submission" date="2025-08" db="UniProtKB">
        <authorList>
            <consortium name="Ensembl"/>
        </authorList>
    </citation>
    <scope>IDENTIFICATION</scope>
</reference>
<keyword evidence="2" id="KW-1185">Reference proteome</keyword>
<dbReference type="AlphaFoldDB" id="A0A8C9H3A5"/>
<organism evidence="1 2">
    <name type="scientific">Piliocolobus tephrosceles</name>
    <name type="common">Ugandan red Colobus</name>
    <dbReference type="NCBI Taxonomy" id="591936"/>
    <lineage>
        <taxon>Eukaryota</taxon>
        <taxon>Metazoa</taxon>
        <taxon>Chordata</taxon>
        <taxon>Craniata</taxon>
        <taxon>Vertebrata</taxon>
        <taxon>Euteleostomi</taxon>
        <taxon>Mammalia</taxon>
        <taxon>Eutheria</taxon>
        <taxon>Euarchontoglires</taxon>
        <taxon>Primates</taxon>
        <taxon>Haplorrhini</taxon>
        <taxon>Catarrhini</taxon>
        <taxon>Cercopithecidae</taxon>
        <taxon>Colobinae</taxon>
        <taxon>Piliocolobus</taxon>
    </lineage>
</organism>
<protein>
    <submittedName>
        <fullName evidence="1">Uncharacterized protein</fullName>
    </submittedName>
</protein>
<dbReference type="Proteomes" id="UP000694416">
    <property type="component" value="Unplaced"/>
</dbReference>
<sequence>ISKGKPIFLPSYLYSSLCAIPAAPGLWIKRTGESLVPKALCRNCLDDDLPAWPISAVATKAGGVLAVVSRPSGQVDVEEEEGDKAEAGGTKGTFRVCMLMQPLQMG</sequence>
<dbReference type="Ensembl" id="ENSPTET00000019075.1">
    <property type="protein sequence ID" value="ENSPTEP00000012685.1"/>
    <property type="gene ID" value="ENSPTEG00000014233.1"/>
</dbReference>